<keyword evidence="2" id="KW-0472">Membrane</keyword>
<reference evidence="3 4" key="1">
    <citation type="journal article" date="2009" name="PLoS Genet.">
        <title>Genomic analysis of the basal lineage fungus Rhizopus oryzae reveals a whole-genome duplication.</title>
        <authorList>
            <person name="Ma L.-J."/>
            <person name="Ibrahim A.S."/>
            <person name="Skory C."/>
            <person name="Grabherr M.G."/>
            <person name="Burger G."/>
            <person name="Butler M."/>
            <person name="Elias M."/>
            <person name="Idnurm A."/>
            <person name="Lang B.F."/>
            <person name="Sone T."/>
            <person name="Abe A."/>
            <person name="Calvo S.E."/>
            <person name="Corrochano L.M."/>
            <person name="Engels R."/>
            <person name="Fu J."/>
            <person name="Hansberg W."/>
            <person name="Kim J.-M."/>
            <person name="Kodira C.D."/>
            <person name="Koehrsen M.J."/>
            <person name="Liu B."/>
            <person name="Miranda-Saavedra D."/>
            <person name="O'Leary S."/>
            <person name="Ortiz-Castellanos L."/>
            <person name="Poulter R."/>
            <person name="Rodriguez-Romero J."/>
            <person name="Ruiz-Herrera J."/>
            <person name="Shen Y.-Q."/>
            <person name="Zeng Q."/>
            <person name="Galagan J."/>
            <person name="Birren B.W."/>
            <person name="Cuomo C.A."/>
            <person name="Wickes B.L."/>
        </authorList>
    </citation>
    <scope>NUCLEOTIDE SEQUENCE [LARGE SCALE GENOMIC DNA]</scope>
    <source>
        <strain evidence="4">RA 99-880 / ATCC MYA-4621 / FGSC 9543 / NRRL 43880</strain>
    </source>
</reference>
<feature type="compositionally biased region" description="Low complexity" evidence="1">
    <location>
        <begin position="156"/>
        <end position="166"/>
    </location>
</feature>
<protein>
    <submittedName>
        <fullName evidence="3">Uncharacterized protein</fullName>
    </submittedName>
</protein>
<name>I1CMM0_RHIO9</name>
<accession>I1CMM0</accession>
<feature type="transmembrane region" description="Helical" evidence="2">
    <location>
        <begin position="22"/>
        <end position="43"/>
    </location>
</feature>
<evidence type="ECO:0000256" key="2">
    <source>
        <dbReference type="SAM" id="Phobius"/>
    </source>
</evidence>
<dbReference type="AlphaFoldDB" id="I1CMM0"/>
<dbReference type="OMA" id="AGYQCWI"/>
<gene>
    <name evidence="3" type="ORF">RO3G_14411</name>
</gene>
<evidence type="ECO:0000313" key="4">
    <source>
        <dbReference type="Proteomes" id="UP000009138"/>
    </source>
</evidence>
<dbReference type="Proteomes" id="UP000009138">
    <property type="component" value="Unassembled WGS sequence"/>
</dbReference>
<proteinExistence type="predicted"/>
<sequence>MDQLYQHDKFLQIIEQVKLTTYHYWVGLYGPLFWFMSAILMRWDLDNKSVEKEFDFMDSVEFTPLTIHSDPIPPWQSISKPEQPSSVYITNSNQAKIINNHNDSKKLSAKCSFKSLKDQLSSWKKKNPVDPLKKRQHSTSSLPSKEKKMPFLRRFSSSSDDSNISSDDATAVKKKVFL</sequence>
<keyword evidence="4" id="KW-1185">Reference proteome</keyword>
<evidence type="ECO:0000313" key="3">
    <source>
        <dbReference type="EMBL" id="EIE89700.1"/>
    </source>
</evidence>
<dbReference type="OrthoDB" id="2205930at2759"/>
<dbReference type="RefSeq" id="XP_067525096.1">
    <property type="nucleotide sequence ID" value="XM_067668995.1"/>
</dbReference>
<dbReference type="InParanoid" id="I1CMM0"/>
<feature type="region of interest" description="Disordered" evidence="1">
    <location>
        <begin position="122"/>
        <end position="166"/>
    </location>
</feature>
<keyword evidence="2" id="KW-0812">Transmembrane</keyword>
<dbReference type="GeneID" id="93621376"/>
<evidence type="ECO:0000256" key="1">
    <source>
        <dbReference type="SAM" id="MobiDB-lite"/>
    </source>
</evidence>
<dbReference type="VEuPathDB" id="FungiDB:RO3G_14411"/>
<dbReference type="EMBL" id="CH476745">
    <property type="protein sequence ID" value="EIE89700.1"/>
    <property type="molecule type" value="Genomic_DNA"/>
</dbReference>
<organism evidence="3 4">
    <name type="scientific">Rhizopus delemar (strain RA 99-880 / ATCC MYA-4621 / FGSC 9543 / NRRL 43880)</name>
    <name type="common">Mucormycosis agent</name>
    <name type="synonym">Rhizopus arrhizus var. delemar</name>
    <dbReference type="NCBI Taxonomy" id="246409"/>
    <lineage>
        <taxon>Eukaryota</taxon>
        <taxon>Fungi</taxon>
        <taxon>Fungi incertae sedis</taxon>
        <taxon>Mucoromycota</taxon>
        <taxon>Mucoromycotina</taxon>
        <taxon>Mucoromycetes</taxon>
        <taxon>Mucorales</taxon>
        <taxon>Mucorineae</taxon>
        <taxon>Rhizopodaceae</taxon>
        <taxon>Rhizopus</taxon>
    </lineage>
</organism>
<keyword evidence="2" id="KW-1133">Transmembrane helix</keyword>